<evidence type="ECO:0000256" key="2">
    <source>
        <dbReference type="ARBA" id="ARBA00001935"/>
    </source>
</evidence>
<keyword evidence="16" id="KW-1015">Disulfide bond</keyword>
<dbReference type="Pfam" id="PF25487">
    <property type="entry name" value="ETR1_N"/>
    <property type="match status" value="1"/>
</dbReference>
<evidence type="ECO:0000256" key="17">
    <source>
        <dbReference type="PROSITE-ProRule" id="PRU00169"/>
    </source>
</evidence>
<dbReference type="Gene3D" id="1.10.287.130">
    <property type="match status" value="1"/>
</dbReference>
<dbReference type="SUPFAM" id="SSF55874">
    <property type="entry name" value="ATPase domain of HSP90 chaperone/DNA topoisomerase II/histidine kinase"/>
    <property type="match status" value="1"/>
</dbReference>
<comment type="caution">
    <text evidence="17">Lacks conserved residue(s) required for the propagation of feature annotation.</text>
</comment>
<dbReference type="InterPro" id="IPR003661">
    <property type="entry name" value="HisK_dim/P_dom"/>
</dbReference>
<comment type="subcellular location">
    <subcellularLocation>
        <location evidence="3">Endoplasmic reticulum membrane</location>
        <topology evidence="3">Multi-pass membrane protein</topology>
    </subcellularLocation>
</comment>
<dbReference type="InterPro" id="IPR013655">
    <property type="entry name" value="PAS_fold_3"/>
</dbReference>
<keyword evidence="14" id="KW-0902">Two-component regulatory system</keyword>
<dbReference type="Pfam" id="PF00512">
    <property type="entry name" value="HisKA"/>
    <property type="match status" value="1"/>
</dbReference>
<keyword evidence="7" id="KW-0808">Transferase</keyword>
<dbReference type="InterPro" id="IPR003018">
    <property type="entry name" value="GAF"/>
</dbReference>
<sequence length="1823" mass="203814">MTYNSFIPHGHCYLWKPGLVWLHVVSDSLIALAYYGIAIGLIYLVQKRKDLPFDWIFLLFGILIVACGTTHLMEVWTLWHPIYWVSGTLKALTAGVSLCAAVILISLVPQILALPSPTELEAANQQLQREIAEREQVEAALHASQSRLAGILDIADDAIISVDETQSITLFNQGAEKIFGYSTEEILGQSLDLLLPSRFGEMHRQHISQFANSPDVARGMGQHREIVGRRKDGREFPAEASISKLELEGETIFTVILRDISDRIAAQRDRIQVQQALQYSEQRLRLTLEATCIGIWDWNLLTNRVTWNDNHARLFGLVPGTFAVNYQAFHSRVHPEDIERVETAVAMALATKTDYVAEYRIIWPDGSIHWVEGKGRGFYDPAGRAIRMMGTVMDISDRKAQEAALRSANDELEHRVIQRTHELFEANIALRTEIAEREWAQRGVTVQYATTRVLAEAATLTEMYSRILPAICNSLGWVAAEFWIATQGNERSHQFPIPNSQLPITPSLQCVEIWQAPGMTSPEFKAIAQTINFAPGIGLPGRVWATNEPIWIADVVEDDFFLRSEIAAEIGLHAAFCFPIRMGGEILGVITCFSRQIQPPDVDLLDLITSIGNQIGQFIQRKQAEQTLQEIATLQNAILNSANYTIISTTVDGTIRTFNAAAERMLGYTAAEVIGKTTPDIIHDGDEVVQRAQELSQELGVTIEPGMETFVAKARRGEIDEREWTYIRKDGSRFPVLLSVTALYDGGNNITGFLGIGSDITEGKQAQEALQRYAAEIEDIYNHAPCGYHSLDADGNIVRINDTELNMLGYAREEIIGKHVTELLAPDSLAIFQENFPRFKQNGSLHNLEFNYIRKDGTILPVSLNATAIKDEAGNYLMSRSTIFDISARKQAEEALRQSEAHYRAVVEDQTELICRFLPNGVLTFVNQAYCRYFDRQLQDILHNPFMPLIPEEDRALVAENIASLSADKPYISHEHRVILPTGEIRWHQWINRAIFNDQGQIVEYQAVGQDITDRKQAEAALRQSEERLQLALEASGDGLWDWHITTEEVYVSPRWLLMLGYDIGEYVANVNNWESLIHPDDRPWVMDVLNNHLQDSSVPYAFDYRMRTKSGEWKWIGNYGKVVARDEQGNPLRMTGTHKDISDRKASEAEIRNLNRALEIAVVGISQIDLPGNFIQVNPAYASMLGYQPQEIIGMDWQQTVHPDDREKTLAAYQQMLANDKAEVEVRAVRKDGSVFEQKIVMVKAYDQEQFIGHYGFMKDISARREIERLKDEFVSIVSHELRTPLTSISGALDLLASGLLQAQPEEAQRMLTIAANNTERLVRLINDILDIERIESGKVGMTKQICQAENLMLQSVEVVEEMARNAGVTISVSALKASFWADPDRIIQVFTNLLSNAIKFSAPGATVWLSGEIQAAGGEGGAGEQVRWGAGEQGRWGAGEMGSRGAGENIDSNSPLPTCTPALPPSCPSSPSSSYSYVLFKVTDTGRGIPADKLESIFAPFQQVDASDSRAKGGTGLGLAICRSILQLHEGQIWAESTLGEGSSFYFTLPVLYQAEGELNAIAESQIPLVLVCDDDADIRFVVQTTLEQQGYRAIAVGSGQEAIAQAIANHPDVIILNLMMPGMDGWETLAQLKQHEETQNIPAIVLSGLLPDNREVPYPGVNDWIVKPPDRQTLCQALEKALAKQNQRMKVLVVEDDLDLAQVLIAMFERYGIETFYARTGREAIQLSQRLLPDLLILDLGLPEGDGFAVVDWLRHHNRLCHVPLVVYTSRDLSQSDRDRLKLGQTLFLTKARITPHEFERRVINLLNRIVRVQEGDSNS</sequence>
<proteinExistence type="inferred from homology"/>
<evidence type="ECO:0000259" key="21">
    <source>
        <dbReference type="PROSITE" id="PS50112"/>
    </source>
</evidence>
<feature type="domain" description="PAS" evidence="21">
    <location>
        <begin position="1025"/>
        <end position="1097"/>
    </location>
</feature>
<dbReference type="FunFam" id="1.10.287.130:FF:000001">
    <property type="entry name" value="Two-component sensor histidine kinase"/>
    <property type="match status" value="1"/>
</dbReference>
<evidence type="ECO:0000259" key="22">
    <source>
        <dbReference type="PROSITE" id="PS50113"/>
    </source>
</evidence>
<evidence type="ECO:0000256" key="4">
    <source>
        <dbReference type="ARBA" id="ARBA00009842"/>
    </source>
</evidence>
<evidence type="ECO:0000313" key="24">
    <source>
        <dbReference type="Proteomes" id="UP001050975"/>
    </source>
</evidence>
<evidence type="ECO:0000256" key="12">
    <source>
        <dbReference type="ARBA" id="ARBA00022989"/>
    </source>
</evidence>
<feature type="domain" description="PAC" evidence="22">
    <location>
        <begin position="355"/>
        <end position="407"/>
    </location>
</feature>
<dbReference type="SMART" id="SM00388">
    <property type="entry name" value="HisKA"/>
    <property type="match status" value="1"/>
</dbReference>
<dbReference type="GO" id="GO:0000155">
    <property type="term" value="F:phosphorelay sensor kinase activity"/>
    <property type="evidence" value="ECO:0007669"/>
    <property type="project" value="InterPro"/>
</dbReference>
<accession>A0AAV3XI06</accession>
<evidence type="ECO:0000259" key="20">
    <source>
        <dbReference type="PROSITE" id="PS50110"/>
    </source>
</evidence>
<dbReference type="PRINTS" id="PR00344">
    <property type="entry name" value="BCTRLSENSOR"/>
</dbReference>
<dbReference type="Pfam" id="PF02518">
    <property type="entry name" value="HATPase_c"/>
    <property type="match status" value="1"/>
</dbReference>
<dbReference type="InterPro" id="IPR036097">
    <property type="entry name" value="HisK_dim/P_sf"/>
</dbReference>
<dbReference type="PANTHER" id="PTHR43304">
    <property type="entry name" value="PHYTOCHROME-LIKE PROTEIN CPH1"/>
    <property type="match status" value="1"/>
</dbReference>
<evidence type="ECO:0000256" key="7">
    <source>
        <dbReference type="ARBA" id="ARBA00022679"/>
    </source>
</evidence>
<evidence type="ECO:0000313" key="23">
    <source>
        <dbReference type="EMBL" id="GET39760.1"/>
    </source>
</evidence>
<dbReference type="SMART" id="SM00086">
    <property type="entry name" value="PAC"/>
    <property type="match status" value="7"/>
</dbReference>
<keyword evidence="11" id="KW-0256">Endoplasmic reticulum</keyword>
<evidence type="ECO:0000256" key="15">
    <source>
        <dbReference type="ARBA" id="ARBA00023136"/>
    </source>
</evidence>
<evidence type="ECO:0000256" key="14">
    <source>
        <dbReference type="ARBA" id="ARBA00023012"/>
    </source>
</evidence>
<dbReference type="InterPro" id="IPR058544">
    <property type="entry name" value="ETR1_N"/>
</dbReference>
<evidence type="ECO:0000256" key="9">
    <source>
        <dbReference type="ARBA" id="ARBA00022745"/>
    </source>
</evidence>
<feature type="transmembrane region" description="Helical" evidence="18">
    <location>
        <begin position="91"/>
        <end position="112"/>
    </location>
</feature>
<dbReference type="Gene3D" id="3.30.450.20">
    <property type="entry name" value="PAS domain"/>
    <property type="match status" value="7"/>
</dbReference>
<keyword evidence="13" id="KW-0186">Copper</keyword>
<dbReference type="Gene3D" id="2.10.70.100">
    <property type="match status" value="1"/>
</dbReference>
<dbReference type="NCBIfam" id="TIGR00229">
    <property type="entry name" value="sensory_box"/>
    <property type="match status" value="7"/>
</dbReference>
<dbReference type="Gene3D" id="3.30.450.40">
    <property type="match status" value="1"/>
</dbReference>
<dbReference type="PROSITE" id="PS50113">
    <property type="entry name" value="PAC"/>
    <property type="match status" value="6"/>
</dbReference>
<keyword evidence="6 17" id="KW-0597">Phosphoprotein</keyword>
<dbReference type="SMART" id="SM00065">
    <property type="entry name" value="GAF"/>
    <property type="match status" value="1"/>
</dbReference>
<dbReference type="PROSITE" id="PS50110">
    <property type="entry name" value="RESPONSE_REGULATORY"/>
    <property type="match status" value="2"/>
</dbReference>
<evidence type="ECO:0000256" key="6">
    <source>
        <dbReference type="ARBA" id="ARBA00022553"/>
    </source>
</evidence>
<dbReference type="InterPro" id="IPR000700">
    <property type="entry name" value="PAS-assoc_C"/>
</dbReference>
<feature type="domain" description="PAS" evidence="21">
    <location>
        <begin position="773"/>
        <end position="843"/>
    </location>
</feature>
<feature type="domain" description="Histidine kinase" evidence="19">
    <location>
        <begin position="1278"/>
        <end position="1555"/>
    </location>
</feature>
<dbReference type="SUPFAM" id="SSF47384">
    <property type="entry name" value="Homodimeric domain of signal transducing histidine kinase"/>
    <property type="match status" value="1"/>
</dbReference>
<evidence type="ECO:0000256" key="8">
    <source>
        <dbReference type="ARBA" id="ARBA00022692"/>
    </source>
</evidence>
<dbReference type="InterPro" id="IPR001610">
    <property type="entry name" value="PAC"/>
</dbReference>
<gene>
    <name evidence="23" type="ORF">MiSe_45320</name>
</gene>
<feature type="transmembrane region" description="Helical" evidence="18">
    <location>
        <begin position="20"/>
        <end position="43"/>
    </location>
</feature>
<dbReference type="InterPro" id="IPR003594">
    <property type="entry name" value="HATPase_dom"/>
</dbReference>
<feature type="domain" description="PAS" evidence="21">
    <location>
        <begin position="638"/>
        <end position="686"/>
    </location>
</feature>
<keyword evidence="15 18" id="KW-0472">Membrane</keyword>
<dbReference type="InterPro" id="IPR004358">
    <property type="entry name" value="Sig_transdc_His_kin-like_C"/>
</dbReference>
<feature type="domain" description="Response regulatory" evidence="20">
    <location>
        <begin position="1693"/>
        <end position="1809"/>
    </location>
</feature>
<feature type="domain" description="PAS" evidence="21">
    <location>
        <begin position="1151"/>
        <end position="1221"/>
    </location>
</feature>
<dbReference type="InterPro" id="IPR035965">
    <property type="entry name" value="PAS-like_dom_sf"/>
</dbReference>
<keyword evidence="12 18" id="KW-1133">Transmembrane helix</keyword>
<dbReference type="Gene3D" id="3.40.50.2300">
    <property type="match status" value="2"/>
</dbReference>
<dbReference type="PROSITE" id="PS50109">
    <property type="entry name" value="HIS_KIN"/>
    <property type="match status" value="1"/>
</dbReference>
<dbReference type="SMART" id="SM00387">
    <property type="entry name" value="HATPase_c"/>
    <property type="match status" value="1"/>
</dbReference>
<dbReference type="Pfam" id="PF00072">
    <property type="entry name" value="Response_reg"/>
    <property type="match status" value="2"/>
</dbReference>
<evidence type="ECO:0000259" key="19">
    <source>
        <dbReference type="PROSITE" id="PS50109"/>
    </source>
</evidence>
<feature type="domain" description="PAS" evidence="21">
    <location>
        <begin position="144"/>
        <end position="214"/>
    </location>
</feature>
<dbReference type="SUPFAM" id="SSF52172">
    <property type="entry name" value="CheY-like"/>
    <property type="match status" value="2"/>
</dbReference>
<dbReference type="CDD" id="cd00130">
    <property type="entry name" value="PAS"/>
    <property type="match status" value="7"/>
</dbReference>
<name>A0AAV3XI06_9CYAN</name>
<dbReference type="SMART" id="SM00091">
    <property type="entry name" value="PAS"/>
    <property type="match status" value="7"/>
</dbReference>
<dbReference type="InterPro" id="IPR011006">
    <property type="entry name" value="CheY-like_superfamily"/>
</dbReference>
<dbReference type="InterPro" id="IPR005467">
    <property type="entry name" value="His_kinase_dom"/>
</dbReference>
<dbReference type="Pfam" id="PF13185">
    <property type="entry name" value="GAF_2"/>
    <property type="match status" value="1"/>
</dbReference>
<keyword evidence="10" id="KW-0418">Kinase</keyword>
<evidence type="ECO:0000256" key="3">
    <source>
        <dbReference type="ARBA" id="ARBA00004477"/>
    </source>
</evidence>
<evidence type="ECO:0000256" key="16">
    <source>
        <dbReference type="ARBA" id="ARBA00023157"/>
    </source>
</evidence>
<feature type="domain" description="PAC" evidence="22">
    <location>
        <begin position="846"/>
        <end position="898"/>
    </location>
</feature>
<protein>
    <recommendedName>
        <fullName evidence="5">histidine kinase</fullName>
        <ecNumber evidence="5">2.7.13.3</ecNumber>
    </recommendedName>
</protein>
<feature type="domain" description="PAS" evidence="21">
    <location>
        <begin position="280"/>
        <end position="352"/>
    </location>
</feature>
<evidence type="ECO:0000256" key="11">
    <source>
        <dbReference type="ARBA" id="ARBA00022824"/>
    </source>
</evidence>
<feature type="domain" description="Response regulatory" evidence="20">
    <location>
        <begin position="1571"/>
        <end position="1685"/>
    </location>
</feature>
<comment type="caution">
    <text evidence="23">The sequence shown here is derived from an EMBL/GenBank/DDBJ whole genome shotgun (WGS) entry which is preliminary data.</text>
</comment>
<comment type="similarity">
    <text evidence="4">Belongs to the ethylene receptor family.</text>
</comment>
<feature type="domain" description="PAC" evidence="22">
    <location>
        <begin position="720"/>
        <end position="772"/>
    </location>
</feature>
<evidence type="ECO:0000256" key="18">
    <source>
        <dbReference type="SAM" id="Phobius"/>
    </source>
</evidence>
<dbReference type="Proteomes" id="UP001050975">
    <property type="component" value="Unassembled WGS sequence"/>
</dbReference>
<keyword evidence="24" id="KW-1185">Reference proteome</keyword>
<dbReference type="EC" id="2.7.13.3" evidence="5"/>
<dbReference type="InterPro" id="IPR036890">
    <property type="entry name" value="HATPase_C_sf"/>
</dbReference>
<comment type="cofactor">
    <cofactor evidence="2">
        <name>Cu cation</name>
        <dbReference type="ChEBI" id="CHEBI:23378"/>
    </cofactor>
</comment>
<dbReference type="Gene3D" id="3.30.565.10">
    <property type="entry name" value="Histidine kinase-like ATPase, C-terminal domain"/>
    <property type="match status" value="1"/>
</dbReference>
<feature type="transmembrane region" description="Helical" evidence="18">
    <location>
        <begin position="55"/>
        <end position="79"/>
    </location>
</feature>
<feature type="domain" description="PAC" evidence="22">
    <location>
        <begin position="1101"/>
        <end position="1154"/>
    </location>
</feature>
<dbReference type="PANTHER" id="PTHR43304:SF1">
    <property type="entry name" value="PAC DOMAIN-CONTAINING PROTEIN"/>
    <property type="match status" value="1"/>
</dbReference>
<dbReference type="EMBL" id="BLAY01000073">
    <property type="protein sequence ID" value="GET39760.1"/>
    <property type="molecule type" value="Genomic_DNA"/>
</dbReference>
<dbReference type="SMART" id="SM00448">
    <property type="entry name" value="REC"/>
    <property type="match status" value="2"/>
</dbReference>
<dbReference type="SUPFAM" id="SSF55785">
    <property type="entry name" value="PYP-like sensor domain (PAS domain)"/>
    <property type="match status" value="7"/>
</dbReference>
<reference evidence="23" key="1">
    <citation type="submission" date="2019-10" db="EMBL/GenBank/DDBJ databases">
        <title>Draft genome sequece of Microseira wollei NIES-4236.</title>
        <authorList>
            <person name="Yamaguchi H."/>
            <person name="Suzuki S."/>
            <person name="Kawachi M."/>
        </authorList>
    </citation>
    <scope>NUCLEOTIDE SEQUENCE</scope>
    <source>
        <strain evidence="23">NIES-4236</strain>
    </source>
</reference>
<dbReference type="CDD" id="cd00156">
    <property type="entry name" value="REC"/>
    <property type="match status" value="1"/>
</dbReference>
<evidence type="ECO:0000256" key="10">
    <source>
        <dbReference type="ARBA" id="ARBA00022777"/>
    </source>
</evidence>
<dbReference type="InterPro" id="IPR001789">
    <property type="entry name" value="Sig_transdc_resp-reg_receiver"/>
</dbReference>
<dbReference type="PROSITE" id="PS50112">
    <property type="entry name" value="PAS"/>
    <property type="match status" value="6"/>
</dbReference>
<dbReference type="InterPro" id="IPR000014">
    <property type="entry name" value="PAS"/>
</dbReference>
<evidence type="ECO:0000256" key="1">
    <source>
        <dbReference type="ARBA" id="ARBA00000085"/>
    </source>
</evidence>
<dbReference type="SUPFAM" id="SSF55781">
    <property type="entry name" value="GAF domain-like"/>
    <property type="match status" value="1"/>
</dbReference>
<feature type="modified residue" description="4-aspartylphosphate" evidence="17">
    <location>
        <position position="1742"/>
    </location>
</feature>
<dbReference type="Pfam" id="PF08447">
    <property type="entry name" value="PAS_3"/>
    <property type="match status" value="4"/>
</dbReference>
<dbReference type="InterPro" id="IPR052162">
    <property type="entry name" value="Sensor_kinase/Photoreceptor"/>
</dbReference>
<keyword evidence="8 18" id="KW-0812">Transmembrane</keyword>
<keyword evidence="9" id="KW-0936">Ethylene signaling pathway</keyword>
<comment type="catalytic activity">
    <reaction evidence="1">
        <text>ATP + protein L-histidine = ADP + protein N-phospho-L-histidine.</text>
        <dbReference type="EC" id="2.7.13.3"/>
    </reaction>
</comment>
<feature type="domain" description="PAC" evidence="22">
    <location>
        <begin position="1223"/>
        <end position="1274"/>
    </location>
</feature>
<evidence type="ECO:0000256" key="5">
    <source>
        <dbReference type="ARBA" id="ARBA00012438"/>
    </source>
</evidence>
<evidence type="ECO:0000256" key="13">
    <source>
        <dbReference type="ARBA" id="ARBA00023008"/>
    </source>
</evidence>
<dbReference type="CDD" id="cd00082">
    <property type="entry name" value="HisKA"/>
    <property type="match status" value="1"/>
</dbReference>
<dbReference type="Pfam" id="PF13426">
    <property type="entry name" value="PAS_9"/>
    <property type="match status" value="3"/>
</dbReference>
<dbReference type="RefSeq" id="WP_226585289.1">
    <property type="nucleotide sequence ID" value="NZ_BLAY01000073.1"/>
</dbReference>
<organism evidence="23 24">
    <name type="scientific">Microseira wollei NIES-4236</name>
    <dbReference type="NCBI Taxonomy" id="2530354"/>
    <lineage>
        <taxon>Bacteria</taxon>
        <taxon>Bacillati</taxon>
        <taxon>Cyanobacteriota</taxon>
        <taxon>Cyanophyceae</taxon>
        <taxon>Oscillatoriophycideae</taxon>
        <taxon>Aerosakkonematales</taxon>
        <taxon>Aerosakkonemataceae</taxon>
        <taxon>Microseira</taxon>
    </lineage>
</organism>
<feature type="domain" description="PAC" evidence="22">
    <location>
        <begin position="972"/>
        <end position="1024"/>
    </location>
</feature>
<dbReference type="InterPro" id="IPR029016">
    <property type="entry name" value="GAF-like_dom_sf"/>
</dbReference>